<dbReference type="Proteomes" id="UP001152651">
    <property type="component" value="Unassembled WGS sequence"/>
</dbReference>
<keyword evidence="2" id="KW-1185">Reference proteome</keyword>
<comment type="caution">
    <text evidence="1">The sequence shown here is derived from an EMBL/GenBank/DDBJ whole genome shotgun (WGS) entry which is preliminary data.</text>
</comment>
<sequence>MCEEIYNEGMLSLPSFLLKVDRLNTVIAFNEG</sequence>
<protein>
    <submittedName>
        <fullName evidence="1">Uncharacterized protein</fullName>
    </submittedName>
</protein>
<organism evidence="1 2">
    <name type="scientific">Pseudocitrobacter vendiensis</name>
    <dbReference type="NCBI Taxonomy" id="2488306"/>
    <lineage>
        <taxon>Bacteria</taxon>
        <taxon>Pseudomonadati</taxon>
        <taxon>Pseudomonadota</taxon>
        <taxon>Gammaproteobacteria</taxon>
        <taxon>Enterobacterales</taxon>
        <taxon>Enterobacteriaceae</taxon>
        <taxon>Pseudocitrobacter</taxon>
    </lineage>
</organism>
<accession>A0ABM9F8R9</accession>
<proteinExistence type="predicted"/>
<dbReference type="EMBL" id="CALSBS010000006">
    <property type="protein sequence ID" value="CAH6636946.1"/>
    <property type="molecule type" value="Genomic_DNA"/>
</dbReference>
<evidence type="ECO:0000313" key="1">
    <source>
        <dbReference type="EMBL" id="CAH6636946.1"/>
    </source>
</evidence>
<evidence type="ECO:0000313" key="2">
    <source>
        <dbReference type="Proteomes" id="UP001152651"/>
    </source>
</evidence>
<gene>
    <name evidence="1" type="ORF">FBBNIHIM_08970</name>
</gene>
<name>A0ABM9F8R9_9ENTR</name>
<reference evidence="1" key="1">
    <citation type="submission" date="2022-05" db="EMBL/GenBank/DDBJ databases">
        <authorList>
            <person name="Blom J."/>
        </authorList>
    </citation>
    <scope>NUCLEOTIDE SEQUENCE</scope>
    <source>
        <strain evidence="1">Type strain: CPO20170097</strain>
    </source>
</reference>